<dbReference type="InterPro" id="IPR011611">
    <property type="entry name" value="PfkB_dom"/>
</dbReference>
<keyword evidence="4" id="KW-0418">Kinase</keyword>
<dbReference type="GO" id="GO:0008443">
    <property type="term" value="F:phosphofructokinase activity"/>
    <property type="evidence" value="ECO:0007669"/>
    <property type="project" value="TreeGrafter"/>
</dbReference>
<evidence type="ECO:0000256" key="6">
    <source>
        <dbReference type="PIRNR" id="PIRNR000535"/>
    </source>
</evidence>
<evidence type="ECO:0000256" key="3">
    <source>
        <dbReference type="ARBA" id="ARBA00022741"/>
    </source>
</evidence>
<evidence type="ECO:0000313" key="9">
    <source>
        <dbReference type="EMBL" id="TPW74643.1"/>
    </source>
</evidence>
<gene>
    <name evidence="9" type="ORF">FJ657_13740</name>
</gene>
<evidence type="ECO:0000256" key="4">
    <source>
        <dbReference type="ARBA" id="ARBA00022777"/>
    </source>
</evidence>
<dbReference type="PANTHER" id="PTHR46566">
    <property type="entry name" value="1-PHOSPHOFRUCTOKINASE-RELATED"/>
    <property type="match status" value="1"/>
</dbReference>
<evidence type="ECO:0000256" key="2">
    <source>
        <dbReference type="ARBA" id="ARBA00022679"/>
    </source>
</evidence>
<accession>A0A506XYG1</accession>
<dbReference type="PANTHER" id="PTHR46566:SF5">
    <property type="entry name" value="1-PHOSPHOFRUCTOKINASE"/>
    <property type="match status" value="1"/>
</dbReference>
<dbReference type="GO" id="GO:0005829">
    <property type="term" value="C:cytosol"/>
    <property type="evidence" value="ECO:0007669"/>
    <property type="project" value="TreeGrafter"/>
</dbReference>
<dbReference type="EMBL" id="VHQG01000004">
    <property type="protein sequence ID" value="TPW74643.1"/>
    <property type="molecule type" value="Genomic_DNA"/>
</dbReference>
<dbReference type="InterPro" id="IPR029056">
    <property type="entry name" value="Ribokinase-like"/>
</dbReference>
<evidence type="ECO:0000256" key="7">
    <source>
        <dbReference type="SAM" id="MobiDB-lite"/>
    </source>
</evidence>
<keyword evidence="10" id="KW-1185">Reference proteome</keyword>
<dbReference type="PIRSF" id="PIRSF000535">
    <property type="entry name" value="1PFK/6PFK/LacC"/>
    <property type="match status" value="1"/>
</dbReference>
<dbReference type="GO" id="GO:0005524">
    <property type="term" value="F:ATP binding"/>
    <property type="evidence" value="ECO:0007669"/>
    <property type="project" value="UniProtKB-KW"/>
</dbReference>
<dbReference type="Proteomes" id="UP000316252">
    <property type="component" value="Unassembled WGS sequence"/>
</dbReference>
<keyword evidence="2 6" id="KW-0808">Transferase</keyword>
<evidence type="ECO:0000256" key="5">
    <source>
        <dbReference type="ARBA" id="ARBA00022840"/>
    </source>
</evidence>
<comment type="similarity">
    <text evidence="1">Belongs to the carbohydrate kinase PfkB family.</text>
</comment>
<feature type="domain" description="Carbohydrate kinase PfkB" evidence="8">
    <location>
        <begin position="24"/>
        <end position="95"/>
    </location>
</feature>
<feature type="domain" description="Carbohydrate kinase PfkB" evidence="8">
    <location>
        <begin position="158"/>
        <end position="318"/>
    </location>
</feature>
<dbReference type="RefSeq" id="WP_141164281.1">
    <property type="nucleotide sequence ID" value="NZ_VHQG01000004.1"/>
</dbReference>
<keyword evidence="5" id="KW-0067">ATP-binding</keyword>
<evidence type="ECO:0000256" key="1">
    <source>
        <dbReference type="ARBA" id="ARBA00010688"/>
    </source>
</evidence>
<organism evidence="9 10">
    <name type="scientific">Schumannella soli</name>
    <dbReference type="NCBI Taxonomy" id="2590779"/>
    <lineage>
        <taxon>Bacteria</taxon>
        <taxon>Bacillati</taxon>
        <taxon>Actinomycetota</taxon>
        <taxon>Actinomycetes</taxon>
        <taxon>Micrococcales</taxon>
        <taxon>Microbacteriaceae</taxon>
        <taxon>Schumannella</taxon>
    </lineage>
</organism>
<feature type="region of interest" description="Disordered" evidence="7">
    <location>
        <begin position="96"/>
        <end position="116"/>
    </location>
</feature>
<dbReference type="Gene3D" id="3.40.1190.20">
    <property type="match status" value="1"/>
</dbReference>
<dbReference type="Pfam" id="PF00294">
    <property type="entry name" value="PfkB"/>
    <property type="match status" value="2"/>
</dbReference>
<reference evidence="9 10" key="1">
    <citation type="submission" date="2019-06" db="EMBL/GenBank/DDBJ databases">
        <authorList>
            <person name="Li F."/>
        </authorList>
    </citation>
    <scope>NUCLEOTIDE SEQUENCE [LARGE SCALE GENOMIC DNA]</scope>
    <source>
        <strain evidence="9 10">10F1D-1</strain>
    </source>
</reference>
<dbReference type="OrthoDB" id="9801219at2"/>
<comment type="caution">
    <text evidence="9">The sequence shown here is derived from an EMBL/GenBank/DDBJ whole genome shotgun (WGS) entry which is preliminary data.</text>
</comment>
<dbReference type="AlphaFoldDB" id="A0A506XYG1"/>
<dbReference type="SUPFAM" id="SSF53613">
    <property type="entry name" value="Ribokinase-like"/>
    <property type="match status" value="1"/>
</dbReference>
<dbReference type="InterPro" id="IPR017583">
    <property type="entry name" value="Tagatose/fructose_Pkinase"/>
</dbReference>
<keyword evidence="3" id="KW-0547">Nucleotide-binding</keyword>
<evidence type="ECO:0000313" key="10">
    <source>
        <dbReference type="Proteomes" id="UP000316252"/>
    </source>
</evidence>
<protein>
    <recommendedName>
        <fullName evidence="8">Carbohydrate kinase PfkB domain-containing protein</fullName>
    </recommendedName>
</protein>
<sequence>MTLIALAPSPALDVTHRIGVLDDGGIHRPTEVVRLAGGKALNVVRAARTLGLPARAVVPLGGRMGVVVAGLAVDEGLDVRAVPIAAEARQCLSLVPDAGSPTESYEPAPELSDREARSLASAVGEELAGALAGETIGDAEVDAGAGDDDAPAGPVWLAISGSLPPALIAGLAPVVEAALAAGVRLAVDSSGEGLRALLAARPHLVKVNRSEAAGALGLPEQTPLRELAAALRALTTRPDGDDGLVVVTDGAHGALALGADGAWLAHPDPEPGRFAVGSGDSFLAGIVAGLVAGEPTASALARASAAGSANTRALGAGRFATDDVDAAASRIRVEALG</sequence>
<evidence type="ECO:0000259" key="8">
    <source>
        <dbReference type="Pfam" id="PF00294"/>
    </source>
</evidence>
<name>A0A506XYG1_9MICO</name>
<proteinExistence type="inferred from homology"/>